<feature type="coiled-coil region" evidence="9">
    <location>
        <begin position="212"/>
        <end position="239"/>
    </location>
</feature>
<organism evidence="11 12">
    <name type="scientific">Savagea serpentis</name>
    <dbReference type="NCBI Taxonomy" id="2785297"/>
    <lineage>
        <taxon>Bacteria</taxon>
        <taxon>Bacillati</taxon>
        <taxon>Bacillota</taxon>
        <taxon>Bacilli</taxon>
        <taxon>Bacillales</taxon>
        <taxon>Caryophanaceae</taxon>
        <taxon>Savagea</taxon>
    </lineage>
</organism>
<dbReference type="GO" id="GO:0006310">
    <property type="term" value="P:DNA recombination"/>
    <property type="evidence" value="ECO:0007669"/>
    <property type="project" value="InterPro"/>
</dbReference>
<reference evidence="11" key="1">
    <citation type="submission" date="2020-11" db="EMBL/GenBank/DDBJ databases">
        <title>Multidrug resistant novel bacterium Savagea serpentis sp. nov., isolated from the scats of a vine snake (Ahaetulla nasuta).</title>
        <authorList>
            <person name="Venkata Ramana V."/>
            <person name="Vikas Patil S."/>
            <person name="Yogita Lugani V."/>
        </authorList>
    </citation>
    <scope>NUCLEOTIDE SEQUENCE</scope>
    <source>
        <strain evidence="11">SN6</strain>
    </source>
</reference>
<evidence type="ECO:0000313" key="12">
    <source>
        <dbReference type="Proteomes" id="UP000622653"/>
    </source>
</evidence>
<gene>
    <name evidence="11" type="primary">recN</name>
    <name evidence="11" type="ORF">IRY55_02745</name>
</gene>
<evidence type="ECO:0000256" key="7">
    <source>
        <dbReference type="ARBA" id="ARBA00033408"/>
    </source>
</evidence>
<dbReference type="InterPro" id="IPR027417">
    <property type="entry name" value="P-loop_NTPase"/>
</dbReference>
<dbReference type="GO" id="GO:0043590">
    <property type="term" value="C:bacterial nucleoid"/>
    <property type="evidence" value="ECO:0007669"/>
    <property type="project" value="TreeGrafter"/>
</dbReference>
<dbReference type="GO" id="GO:0016887">
    <property type="term" value="F:ATP hydrolysis activity"/>
    <property type="evidence" value="ECO:0007669"/>
    <property type="project" value="InterPro"/>
</dbReference>
<evidence type="ECO:0000256" key="4">
    <source>
        <dbReference type="ARBA" id="ARBA00022763"/>
    </source>
</evidence>
<dbReference type="GO" id="GO:0009432">
    <property type="term" value="P:SOS response"/>
    <property type="evidence" value="ECO:0007669"/>
    <property type="project" value="TreeGrafter"/>
</dbReference>
<sequence>MLAELSIRNFAIIEQLTVSFNGGLTVLTGETGAGKSIIIDAVQLLAGGRASTHFIRFGAERAEIEGLFYIPPHEQLKELLRTFGIEAEDELIIRRELNRNGKTTTRINGKLVTIAILREVTSFLIDIHGQHENQELMQEKYHIVLLDQFAGESFHDALAHYSTTYERYMKLKQTIARAIEDEQLIAQHIDLYSFQLKEIDEAELQVDEDIELENEKMKLDHYNRLYERLNLAYEALNGESKGLDYVGSAMSDLEDAMSVDTELQPLCETISSSFYSLQDAVHTLRQKIDEMEYDPARVEYVESRLALLANLKRKYGQTVEEILLYRETIEEKLNELLHRDEVALAQQEMLEQLEADLQIEAEELSFKRKKVAKKLEKAIIEQLSDLHMAKANFVVSIERKDHQTFDQYGYDDVQFLISTNVGEPLQPLIKVASGGEISRMMLALKTVFSEHRGITSIIFDEVDTGVSGRVAQSIAEKIAMIGAHSQVLCISHLPQVAAMADYHYFIAKAVSGERTTTTIAPLAEAERTEELSRMLSGAEITPLSLKAANELLQLAERRKSQIANKEGNSL</sequence>
<dbReference type="InterPro" id="IPR004604">
    <property type="entry name" value="DNA_recomb/repair_RecN"/>
</dbReference>
<dbReference type="Gene3D" id="3.40.50.300">
    <property type="entry name" value="P-loop containing nucleotide triphosphate hydrolases"/>
    <property type="match status" value="2"/>
</dbReference>
<dbReference type="CDD" id="cd03241">
    <property type="entry name" value="ABC_RecN"/>
    <property type="match status" value="2"/>
</dbReference>
<dbReference type="PANTHER" id="PTHR11059:SF0">
    <property type="entry name" value="DNA REPAIR PROTEIN RECN"/>
    <property type="match status" value="1"/>
</dbReference>
<name>A0A8J7GI88_9BACL</name>
<keyword evidence="3" id="KW-0547">Nucleotide-binding</keyword>
<keyword evidence="12" id="KW-1185">Reference proteome</keyword>
<comment type="caution">
    <text evidence="11">The sequence shown here is derived from an EMBL/GenBank/DDBJ whole genome shotgun (WGS) entry which is preliminary data.</text>
</comment>
<dbReference type="NCBIfam" id="TIGR00634">
    <property type="entry name" value="recN"/>
    <property type="match status" value="1"/>
</dbReference>
<proteinExistence type="inferred from homology"/>
<comment type="similarity">
    <text evidence="1 8">Belongs to the RecN family.</text>
</comment>
<keyword evidence="6 8" id="KW-0234">DNA repair</keyword>
<keyword evidence="5" id="KW-0067">ATP-binding</keyword>
<dbReference type="Proteomes" id="UP000622653">
    <property type="component" value="Unassembled WGS sequence"/>
</dbReference>
<evidence type="ECO:0000256" key="1">
    <source>
        <dbReference type="ARBA" id="ARBA00009441"/>
    </source>
</evidence>
<dbReference type="SUPFAM" id="SSF52540">
    <property type="entry name" value="P-loop containing nucleoside triphosphate hydrolases"/>
    <property type="match status" value="2"/>
</dbReference>
<evidence type="ECO:0000256" key="3">
    <source>
        <dbReference type="ARBA" id="ARBA00022741"/>
    </source>
</evidence>
<dbReference type="Pfam" id="PF13476">
    <property type="entry name" value="AAA_23"/>
    <property type="match status" value="1"/>
</dbReference>
<feature type="coiled-coil region" evidence="9">
    <location>
        <begin position="343"/>
        <end position="370"/>
    </location>
</feature>
<evidence type="ECO:0000256" key="9">
    <source>
        <dbReference type="SAM" id="Coils"/>
    </source>
</evidence>
<dbReference type="GO" id="GO:0006302">
    <property type="term" value="P:double-strand break repair"/>
    <property type="evidence" value="ECO:0007669"/>
    <property type="project" value="InterPro"/>
</dbReference>
<comment type="function">
    <text evidence="8">May be involved in recombinational repair of damaged DNA.</text>
</comment>
<dbReference type="EMBL" id="JADKPV010000001">
    <property type="protein sequence ID" value="MBF4500270.1"/>
    <property type="molecule type" value="Genomic_DNA"/>
</dbReference>
<evidence type="ECO:0000313" key="11">
    <source>
        <dbReference type="EMBL" id="MBF4500270.1"/>
    </source>
</evidence>
<dbReference type="FunFam" id="3.40.50.300:FF:000319">
    <property type="entry name" value="DNA repair protein RecN"/>
    <property type="match status" value="1"/>
</dbReference>
<feature type="domain" description="Rad50/SbcC-type AAA" evidence="10">
    <location>
        <begin position="4"/>
        <end position="211"/>
    </location>
</feature>
<dbReference type="FunFam" id="3.40.50.300:FF:000356">
    <property type="entry name" value="DNA repair protein RecN"/>
    <property type="match status" value="1"/>
</dbReference>
<dbReference type="AlphaFoldDB" id="A0A8J7GI88"/>
<evidence type="ECO:0000256" key="5">
    <source>
        <dbReference type="ARBA" id="ARBA00022840"/>
    </source>
</evidence>
<evidence type="ECO:0000256" key="2">
    <source>
        <dbReference type="ARBA" id="ARBA00021315"/>
    </source>
</evidence>
<keyword evidence="4 8" id="KW-0227">DNA damage</keyword>
<keyword evidence="9" id="KW-0175">Coiled coil</keyword>
<dbReference type="InterPro" id="IPR038729">
    <property type="entry name" value="Rad50/SbcC_AAA"/>
</dbReference>
<evidence type="ECO:0000259" key="10">
    <source>
        <dbReference type="Pfam" id="PF13476"/>
    </source>
</evidence>
<dbReference type="PIRSF" id="PIRSF003128">
    <property type="entry name" value="RecN"/>
    <property type="match status" value="1"/>
</dbReference>
<evidence type="ECO:0000256" key="8">
    <source>
        <dbReference type="PIRNR" id="PIRNR003128"/>
    </source>
</evidence>
<dbReference type="PANTHER" id="PTHR11059">
    <property type="entry name" value="DNA REPAIR PROTEIN RECN"/>
    <property type="match status" value="1"/>
</dbReference>
<dbReference type="GO" id="GO:0005524">
    <property type="term" value="F:ATP binding"/>
    <property type="evidence" value="ECO:0007669"/>
    <property type="project" value="UniProtKB-KW"/>
</dbReference>
<accession>A0A8J7GI88</accession>
<dbReference type="RefSeq" id="WP_194561718.1">
    <property type="nucleotide sequence ID" value="NZ_JADKPV010000001.1"/>
</dbReference>
<evidence type="ECO:0000256" key="6">
    <source>
        <dbReference type="ARBA" id="ARBA00023204"/>
    </source>
</evidence>
<protein>
    <recommendedName>
        <fullName evidence="2 8">DNA repair protein RecN</fullName>
    </recommendedName>
    <alternativeName>
        <fullName evidence="7 8">Recombination protein N</fullName>
    </alternativeName>
</protein>